<dbReference type="InterPro" id="IPR011078">
    <property type="entry name" value="PyrdxlP_homeostasis"/>
</dbReference>
<sequence>MLQDNFREVEQRIEAACRRSGRDPKEVTLIAVSKTKPVEMLQEAYDFGTRIFGENKVQELTEKYDQLPKDIHWHLIGHLQRNKVKYIIDKVDLIHSVDSVRLAEAIDKEAQKHGITANILIEVNVAGEESKFGISPEETESFIEKIAGFSHIKVCGLMTIAPFVENPEENRPYFQRLRKLSVDIAAKKVNNVTMSILSMGMTNDFEVAVEEGATMVRVGTGLFGVRDYARI</sequence>
<keyword evidence="6" id="KW-1185">Reference proteome</keyword>
<dbReference type="HAMAP" id="MF_02087">
    <property type="entry name" value="PLP_homeostasis"/>
    <property type="match status" value="1"/>
</dbReference>
<feature type="modified residue" description="N6-(pyridoxal phosphate)lysine" evidence="2">
    <location>
        <position position="34"/>
    </location>
</feature>
<protein>
    <recommendedName>
        <fullName evidence="2">Pyridoxal phosphate homeostasis protein</fullName>
        <shortName evidence="2">PLP homeostasis protein</shortName>
    </recommendedName>
</protein>
<reference evidence="6" key="1">
    <citation type="journal article" date="2023" name="Int. J. Syst. Evol. Microbiol.">
        <title>Claveliimonas bilis gen. nov., sp. nov., deoxycholic acid-producing bacteria isolated from human faeces, and reclassification of Sellimonas monacensis Zenner et al. 2021 as Claveliimonas monacensis comb. nov.</title>
        <authorList>
            <person name="Hisatomi A."/>
            <person name="Kastawa N.W.E.P.G."/>
            <person name="Song I."/>
            <person name="Ohkuma M."/>
            <person name="Fukiya S."/>
            <person name="Sakamoto M."/>
        </authorList>
    </citation>
    <scope>NUCLEOTIDE SEQUENCE [LARGE SCALE GENOMIC DNA]</scope>
    <source>
        <strain evidence="6">12BBH14</strain>
    </source>
</reference>
<keyword evidence="1 2" id="KW-0663">Pyridoxal phosphate</keyword>
<comment type="similarity">
    <text evidence="2 3">Belongs to the pyridoxal phosphate-binding protein YggS/PROSC family.</text>
</comment>
<dbReference type="PIRSF" id="PIRSF004848">
    <property type="entry name" value="YBL036c_PLPDEIII"/>
    <property type="match status" value="1"/>
</dbReference>
<dbReference type="Proteomes" id="UP001305815">
    <property type="component" value="Chromosome"/>
</dbReference>
<dbReference type="PANTHER" id="PTHR10146:SF14">
    <property type="entry name" value="PYRIDOXAL PHOSPHATE HOMEOSTASIS PROTEIN"/>
    <property type="match status" value="1"/>
</dbReference>
<dbReference type="PANTHER" id="PTHR10146">
    <property type="entry name" value="PROLINE SYNTHETASE CO-TRANSCRIBED BACTERIAL HOMOLOG PROTEIN"/>
    <property type="match status" value="1"/>
</dbReference>
<evidence type="ECO:0000313" key="6">
    <source>
        <dbReference type="Proteomes" id="UP001305815"/>
    </source>
</evidence>
<dbReference type="RefSeq" id="WP_230106150.1">
    <property type="nucleotide sequence ID" value="NZ_AP024845.1"/>
</dbReference>
<feature type="domain" description="Alanine racemase N-terminal" evidence="4">
    <location>
        <begin position="15"/>
        <end position="226"/>
    </location>
</feature>
<dbReference type="SUPFAM" id="SSF51419">
    <property type="entry name" value="PLP-binding barrel"/>
    <property type="match status" value="1"/>
</dbReference>
<proteinExistence type="inferred from homology"/>
<name>A0ABM8I3J7_9FIRM</name>
<dbReference type="NCBIfam" id="TIGR00044">
    <property type="entry name" value="YggS family pyridoxal phosphate-dependent enzyme"/>
    <property type="match status" value="1"/>
</dbReference>
<dbReference type="EMBL" id="AP027742">
    <property type="protein sequence ID" value="BDZ77555.1"/>
    <property type="molecule type" value="Genomic_DNA"/>
</dbReference>
<dbReference type="InterPro" id="IPR029066">
    <property type="entry name" value="PLP-binding_barrel"/>
</dbReference>
<dbReference type="Gene3D" id="3.20.20.10">
    <property type="entry name" value="Alanine racemase"/>
    <property type="match status" value="1"/>
</dbReference>
<accession>A0ABM8I3J7</accession>
<evidence type="ECO:0000256" key="2">
    <source>
        <dbReference type="HAMAP-Rule" id="MF_02087"/>
    </source>
</evidence>
<evidence type="ECO:0000256" key="1">
    <source>
        <dbReference type="ARBA" id="ARBA00022898"/>
    </source>
</evidence>
<dbReference type="InterPro" id="IPR001608">
    <property type="entry name" value="Ala_racemase_N"/>
</dbReference>
<evidence type="ECO:0000256" key="3">
    <source>
        <dbReference type="RuleBase" id="RU004514"/>
    </source>
</evidence>
<organism evidence="5 6">
    <name type="scientific">Claveliimonas bilis</name>
    <dbReference type="NCBI Taxonomy" id="3028070"/>
    <lineage>
        <taxon>Bacteria</taxon>
        <taxon>Bacillati</taxon>
        <taxon>Bacillota</taxon>
        <taxon>Clostridia</taxon>
        <taxon>Lachnospirales</taxon>
        <taxon>Lachnospiraceae</taxon>
        <taxon>Claveliimonas</taxon>
    </lineage>
</organism>
<evidence type="ECO:0000259" key="4">
    <source>
        <dbReference type="Pfam" id="PF01168"/>
    </source>
</evidence>
<comment type="function">
    <text evidence="2">Pyridoxal 5'-phosphate (PLP)-binding protein, which is involved in PLP homeostasis.</text>
</comment>
<dbReference type="CDD" id="cd00635">
    <property type="entry name" value="PLPDE_III_YBL036c_like"/>
    <property type="match status" value="1"/>
</dbReference>
<evidence type="ECO:0000313" key="5">
    <source>
        <dbReference type="EMBL" id="BDZ77555.1"/>
    </source>
</evidence>
<dbReference type="Pfam" id="PF01168">
    <property type="entry name" value="Ala_racemase_N"/>
    <property type="match status" value="1"/>
</dbReference>
<gene>
    <name evidence="5" type="ORF">Lac1_17380</name>
</gene>